<dbReference type="Gene3D" id="3.90.550.20">
    <property type="match status" value="1"/>
</dbReference>
<dbReference type="InterPro" id="IPR029044">
    <property type="entry name" value="Nucleotide-diphossugar_trans"/>
</dbReference>
<dbReference type="PANTHER" id="PTHR32385:SF20">
    <property type="entry name" value="MANNOSYL PHOSPHORYLINOSITOL CERAMIDE SYNTHASE CSH1-RELATED"/>
    <property type="match status" value="1"/>
</dbReference>
<keyword evidence="5 7" id="KW-1133">Transmembrane helix</keyword>
<feature type="transmembrane region" description="Helical" evidence="7">
    <location>
        <begin position="276"/>
        <end position="298"/>
    </location>
</feature>
<evidence type="ECO:0000313" key="9">
    <source>
        <dbReference type="Proteomes" id="UP001310890"/>
    </source>
</evidence>
<organism evidence="8 9">
    <name type="scientific">Meristemomyces frigidus</name>
    <dbReference type="NCBI Taxonomy" id="1508187"/>
    <lineage>
        <taxon>Eukaryota</taxon>
        <taxon>Fungi</taxon>
        <taxon>Dikarya</taxon>
        <taxon>Ascomycota</taxon>
        <taxon>Pezizomycotina</taxon>
        <taxon>Dothideomycetes</taxon>
        <taxon>Dothideomycetidae</taxon>
        <taxon>Mycosphaerellales</taxon>
        <taxon>Teratosphaeriaceae</taxon>
        <taxon>Meristemomyces</taxon>
    </lineage>
</organism>
<protein>
    <recommendedName>
        <fullName evidence="10">Mannosyl phosphorylinositol ceramide synthase SUR1</fullName>
    </recommendedName>
</protein>
<dbReference type="AlphaFoldDB" id="A0AAN7TFS4"/>
<sequence>MRRPLLIFLLVVLAIILFMVHQVWSLLTLLVVDGAADAITKAELPAIGSARKAPSLIPKIIHQTYKNESIPPVWQEAQASCVELHPESEGWEYKLWTDAMSVDFIEAEYPWFLETFKGYPFPIQRADAIRYFVLAHYGGIYIDLDDGCNRPLDPLLVYPAFVRRTVPTGISNDVMGSVPGHPFFMMVTQVIQGYDRSWILPYITVMGSTGPLFLSVLWVHWLGGGKNIGDDADGGRLRLIFPDEYEGQSWSFLTHHVGNSWHGYDVQLIFWLGRNWVLVTIVGFAVGLTLIASGWLGYRRFAGGDASKRAKSPTGHKLAFWNRWRQRQHEYELVDRHEV</sequence>
<evidence type="ECO:0000256" key="6">
    <source>
        <dbReference type="ARBA" id="ARBA00023136"/>
    </source>
</evidence>
<comment type="similarity">
    <text evidence="2">Belongs to the glycosyltransferase 32 family.</text>
</comment>
<dbReference type="Pfam" id="PF04488">
    <property type="entry name" value="Gly_transf_sug"/>
    <property type="match status" value="1"/>
</dbReference>
<accession>A0AAN7TFS4</accession>
<reference evidence="8" key="1">
    <citation type="submission" date="2023-08" db="EMBL/GenBank/DDBJ databases">
        <title>Black Yeasts Isolated from many extreme environments.</title>
        <authorList>
            <person name="Coleine C."/>
            <person name="Stajich J.E."/>
            <person name="Selbmann L."/>
        </authorList>
    </citation>
    <scope>NUCLEOTIDE SEQUENCE</scope>
    <source>
        <strain evidence="8">CCFEE 5401</strain>
    </source>
</reference>
<dbReference type="SUPFAM" id="SSF53448">
    <property type="entry name" value="Nucleotide-diphospho-sugar transferases"/>
    <property type="match status" value="1"/>
</dbReference>
<keyword evidence="3" id="KW-0808">Transferase</keyword>
<evidence type="ECO:0000256" key="1">
    <source>
        <dbReference type="ARBA" id="ARBA00004370"/>
    </source>
</evidence>
<dbReference type="Proteomes" id="UP001310890">
    <property type="component" value="Unassembled WGS sequence"/>
</dbReference>
<dbReference type="GO" id="GO:0000030">
    <property type="term" value="F:mannosyltransferase activity"/>
    <property type="evidence" value="ECO:0007669"/>
    <property type="project" value="TreeGrafter"/>
</dbReference>
<evidence type="ECO:0000256" key="7">
    <source>
        <dbReference type="SAM" id="Phobius"/>
    </source>
</evidence>
<gene>
    <name evidence="8" type="ORF">LTR62_001375</name>
</gene>
<dbReference type="EMBL" id="JAVRRL010000127">
    <property type="protein sequence ID" value="KAK5107320.1"/>
    <property type="molecule type" value="Genomic_DNA"/>
</dbReference>
<dbReference type="InterPro" id="IPR051706">
    <property type="entry name" value="Glycosyltransferase_domain"/>
</dbReference>
<evidence type="ECO:0000256" key="2">
    <source>
        <dbReference type="ARBA" id="ARBA00009003"/>
    </source>
</evidence>
<keyword evidence="4 7" id="KW-0812">Transmembrane</keyword>
<dbReference type="PANTHER" id="PTHR32385">
    <property type="entry name" value="MANNOSYL PHOSPHORYLINOSITOL CERAMIDE SYNTHASE"/>
    <property type="match status" value="1"/>
</dbReference>
<keyword evidence="6 7" id="KW-0472">Membrane</keyword>
<evidence type="ECO:0000313" key="8">
    <source>
        <dbReference type="EMBL" id="KAK5107320.1"/>
    </source>
</evidence>
<comment type="caution">
    <text evidence="8">The sequence shown here is derived from an EMBL/GenBank/DDBJ whole genome shotgun (WGS) entry which is preliminary data.</text>
</comment>
<evidence type="ECO:0008006" key="10">
    <source>
        <dbReference type="Google" id="ProtNLM"/>
    </source>
</evidence>
<comment type="subcellular location">
    <subcellularLocation>
        <location evidence="1">Membrane</location>
    </subcellularLocation>
</comment>
<dbReference type="GO" id="GO:0051999">
    <property type="term" value="P:mannosyl-inositol phosphorylceramide biosynthetic process"/>
    <property type="evidence" value="ECO:0007669"/>
    <property type="project" value="TreeGrafter"/>
</dbReference>
<dbReference type="InterPro" id="IPR007577">
    <property type="entry name" value="GlycoTrfase_DXD_sugar-bd_CS"/>
</dbReference>
<name>A0AAN7TFS4_9PEZI</name>
<evidence type="ECO:0000256" key="4">
    <source>
        <dbReference type="ARBA" id="ARBA00022692"/>
    </source>
</evidence>
<proteinExistence type="inferred from homology"/>
<evidence type="ECO:0000256" key="3">
    <source>
        <dbReference type="ARBA" id="ARBA00022679"/>
    </source>
</evidence>
<evidence type="ECO:0000256" key="5">
    <source>
        <dbReference type="ARBA" id="ARBA00022989"/>
    </source>
</evidence>
<dbReference type="GO" id="GO:0016020">
    <property type="term" value="C:membrane"/>
    <property type="evidence" value="ECO:0007669"/>
    <property type="project" value="UniProtKB-SubCell"/>
</dbReference>